<dbReference type="Proteomes" id="UP000077315">
    <property type="component" value="Unassembled WGS sequence"/>
</dbReference>
<reference evidence="2" key="1">
    <citation type="submission" date="2015-06" db="EMBL/GenBank/DDBJ databases">
        <title>Expansion of signal transduction pathways in fungi by whole-genome duplication.</title>
        <authorList>
            <consortium name="DOE Joint Genome Institute"/>
            <person name="Corrochano L.M."/>
            <person name="Kuo A."/>
            <person name="Marcet-Houben M."/>
            <person name="Polaino S."/>
            <person name="Salamov A."/>
            <person name="Villalobos J.M."/>
            <person name="Alvarez M.I."/>
            <person name="Avalos J."/>
            <person name="Benito E.P."/>
            <person name="Benoit I."/>
            <person name="Burger G."/>
            <person name="Camino L.P."/>
            <person name="Canovas D."/>
            <person name="Cerda-Olmedo E."/>
            <person name="Cheng J.-F."/>
            <person name="Dominguez A."/>
            <person name="Elias M."/>
            <person name="Eslava A.P."/>
            <person name="Glaser F."/>
            <person name="Grimwood J."/>
            <person name="Gutierrez G."/>
            <person name="Heitman J."/>
            <person name="Henrissat B."/>
            <person name="Iturriaga E.A."/>
            <person name="Lang B.F."/>
            <person name="Lavin J.L."/>
            <person name="Lee S."/>
            <person name="Li W."/>
            <person name="Lindquist E."/>
            <person name="Lopez-Garcia S."/>
            <person name="Luque E.M."/>
            <person name="Marcos A.T."/>
            <person name="Martin J."/>
            <person name="McCluskey K."/>
            <person name="Medina H.R."/>
            <person name="Miralles-Duran A."/>
            <person name="Miyazaki A."/>
            <person name="Munoz-Torres E."/>
            <person name="Oguiza J.A."/>
            <person name="Ohm R."/>
            <person name="Olmedo M."/>
            <person name="Orejas M."/>
            <person name="Ortiz-Castellanos L."/>
            <person name="Pisabarro A.G."/>
            <person name="Rodriguez-Romero J."/>
            <person name="Ruiz-Herrera J."/>
            <person name="Ruiz-Vazquez R."/>
            <person name="Sanz C."/>
            <person name="Schackwitz W."/>
            <person name="Schmutz J."/>
            <person name="Shahriari M."/>
            <person name="Shelest E."/>
            <person name="Silva-Franco F."/>
            <person name="Soanes D."/>
            <person name="Syed K."/>
            <person name="Tagua V.G."/>
            <person name="Talbot N.J."/>
            <person name="Thon M."/>
            <person name="De vries R.P."/>
            <person name="Wiebenga A."/>
            <person name="Yadav J.S."/>
            <person name="Braun E.L."/>
            <person name="Baker S."/>
            <person name="Garre V."/>
            <person name="Horwitz B."/>
            <person name="Torres-Martinez S."/>
            <person name="Idnurm A."/>
            <person name="Herrera-Estrella A."/>
            <person name="Gabaldon T."/>
            <person name="Grigoriev I.V."/>
        </authorList>
    </citation>
    <scope>NUCLEOTIDE SEQUENCE [LARGE SCALE GENOMIC DNA]</scope>
    <source>
        <strain evidence="2">NRRL 1555(-)</strain>
    </source>
</reference>
<dbReference type="PANTHER" id="PTHR46579">
    <property type="entry name" value="F5/8 TYPE C DOMAIN-CONTAINING PROTEIN-RELATED"/>
    <property type="match status" value="1"/>
</dbReference>
<dbReference type="GeneID" id="28989268"/>
<dbReference type="AlphaFoldDB" id="A0A163DKM3"/>
<dbReference type="VEuPathDB" id="FungiDB:PHYBLDRAFT_113903"/>
<organism evidence="1 2">
    <name type="scientific">Phycomyces blakesleeanus (strain ATCC 8743b / DSM 1359 / FGSC 10004 / NBRC 33097 / NRRL 1555)</name>
    <dbReference type="NCBI Taxonomy" id="763407"/>
    <lineage>
        <taxon>Eukaryota</taxon>
        <taxon>Fungi</taxon>
        <taxon>Fungi incertae sedis</taxon>
        <taxon>Mucoromycota</taxon>
        <taxon>Mucoromycotina</taxon>
        <taxon>Mucoromycetes</taxon>
        <taxon>Mucorales</taxon>
        <taxon>Phycomycetaceae</taxon>
        <taxon>Phycomyces</taxon>
    </lineage>
</organism>
<name>A0A163DKM3_PHYB8</name>
<proteinExistence type="predicted"/>
<keyword evidence="2" id="KW-1185">Reference proteome</keyword>
<feature type="non-terminal residue" evidence="1">
    <location>
        <position position="1"/>
    </location>
</feature>
<dbReference type="EMBL" id="KV440984">
    <property type="protein sequence ID" value="OAD71950.1"/>
    <property type="molecule type" value="Genomic_DNA"/>
</dbReference>
<protein>
    <submittedName>
        <fullName evidence="1">Uncharacterized protein</fullName>
    </submittedName>
</protein>
<dbReference type="InParanoid" id="A0A163DKM3"/>
<evidence type="ECO:0000313" key="1">
    <source>
        <dbReference type="EMBL" id="OAD71950.1"/>
    </source>
</evidence>
<sequence>NATTQTERHCLEVENGVCWSELYCLQYFDAVCCTIIDRIHNLFLGTVRRMIEKWLADEVIDNKNLLPCKRLLRKWCCCRIILY</sequence>
<dbReference type="PANTHER" id="PTHR46579:SF2">
    <property type="entry name" value="C2H2-TYPE DOMAIN-CONTAINING PROTEIN"/>
    <property type="match status" value="1"/>
</dbReference>
<evidence type="ECO:0000313" key="2">
    <source>
        <dbReference type="Proteomes" id="UP000077315"/>
    </source>
</evidence>
<dbReference type="OrthoDB" id="3039677at2759"/>
<gene>
    <name evidence="1" type="ORF">PHYBLDRAFT_113903</name>
</gene>
<dbReference type="RefSeq" id="XP_018289990.1">
    <property type="nucleotide sequence ID" value="XM_018428362.1"/>
</dbReference>
<accession>A0A163DKM3</accession>